<dbReference type="STRING" id="999894.TDIS_0807"/>
<comment type="caution">
    <text evidence="1">The sequence shown here is derived from an EMBL/GenBank/DDBJ whole genome shotgun (WGS) entry which is preliminary data.</text>
</comment>
<dbReference type="AlphaFoldDB" id="A0A179D4Z6"/>
<proteinExistence type="predicted"/>
<name>A0A179D4Z6_9BACT</name>
<gene>
    <name evidence="1" type="ORF">TDIS_0807</name>
</gene>
<reference evidence="1 2" key="1">
    <citation type="submission" date="2016-04" db="EMBL/GenBank/DDBJ databases">
        <title>Genome analysis of Thermosulfurimonas dismutans, the first thermophilic sulfur-disproportionating bacterium of the phylum Thermodesulfobacteria.</title>
        <authorList>
            <person name="Mardanov A.V."/>
            <person name="Beletsky A.V."/>
            <person name="Kadnikov V.V."/>
            <person name="Slobodkin A.I."/>
            <person name="Ravin N.V."/>
        </authorList>
    </citation>
    <scope>NUCLEOTIDE SEQUENCE [LARGE SCALE GENOMIC DNA]</scope>
    <source>
        <strain evidence="1 2">S95</strain>
    </source>
</reference>
<accession>A0A179D4Z6</accession>
<sequence>MKRRKRRTNAQAKTPGIIPGFDLRDLFRLLLGKSVLDLREGLETL</sequence>
<evidence type="ECO:0000313" key="2">
    <source>
        <dbReference type="Proteomes" id="UP000078390"/>
    </source>
</evidence>
<organism evidence="1 2">
    <name type="scientific">Thermosulfurimonas dismutans</name>
    <dbReference type="NCBI Taxonomy" id="999894"/>
    <lineage>
        <taxon>Bacteria</taxon>
        <taxon>Pseudomonadati</taxon>
        <taxon>Thermodesulfobacteriota</taxon>
        <taxon>Thermodesulfobacteria</taxon>
        <taxon>Thermodesulfobacteriales</taxon>
        <taxon>Thermodesulfobacteriaceae</taxon>
        <taxon>Thermosulfurimonas</taxon>
    </lineage>
</organism>
<protein>
    <submittedName>
        <fullName evidence="1">Uncharacterized protein</fullName>
    </submittedName>
</protein>
<dbReference type="EMBL" id="LWLG01000003">
    <property type="protein sequence ID" value="OAQ21155.1"/>
    <property type="molecule type" value="Genomic_DNA"/>
</dbReference>
<dbReference type="Proteomes" id="UP000078390">
    <property type="component" value="Unassembled WGS sequence"/>
</dbReference>
<evidence type="ECO:0000313" key="1">
    <source>
        <dbReference type="EMBL" id="OAQ21155.1"/>
    </source>
</evidence>
<keyword evidence="2" id="KW-1185">Reference proteome</keyword>